<dbReference type="PANTHER" id="PTHR48207:SF3">
    <property type="entry name" value="SUCCINATE--HYDROXYMETHYLGLUTARATE COA-TRANSFERASE"/>
    <property type="match status" value="1"/>
</dbReference>
<evidence type="ECO:0000313" key="3">
    <source>
        <dbReference type="Proteomes" id="UP000011531"/>
    </source>
</evidence>
<dbReference type="Gene3D" id="3.30.1540.10">
    <property type="entry name" value="formyl-coa transferase, domain 3"/>
    <property type="match status" value="1"/>
</dbReference>
<dbReference type="PATRIC" id="fig|1227498.3.peg.2024"/>
<dbReference type="EMBL" id="AOIA01000092">
    <property type="protein sequence ID" value="ELY60900.1"/>
    <property type="molecule type" value="Genomic_DNA"/>
</dbReference>
<keyword evidence="3" id="KW-1185">Reference proteome</keyword>
<dbReference type="InterPro" id="IPR023606">
    <property type="entry name" value="CoA-Trfase_III_dom_1_sf"/>
</dbReference>
<gene>
    <name evidence="2" type="ORF">C492_10380</name>
</gene>
<evidence type="ECO:0000256" key="1">
    <source>
        <dbReference type="ARBA" id="ARBA00022679"/>
    </source>
</evidence>
<dbReference type="SUPFAM" id="SSF89796">
    <property type="entry name" value="CoA-transferase family III (CaiB/BaiF)"/>
    <property type="match status" value="1"/>
</dbReference>
<sequence>MSGGPLSGVSVVEMTGHRAGPFCGALLADMGADVVKIERPGVGDPARSQGIGPDGKSGYFMANNRNKRSVTLDLKTDAGTEAARDLIASADVFVENFGYGVTDKLGIGYDEISERNSEIVYASIKGYGETGPKREQPGLDLILQAEGGIMSVTGPEGGEPVKVGQAIGDLTTGMFAAMGVLARLYERDRLEDPDAFVGKFDVGLFDSIVTLLNEYLTEYSMDGSVPRPQGVTHQTLVPYQRFETADGALVTGVPSDERWGDFVDLVGAEELREYPTNDDRQANAERVTELIQTALEEEPTEHWLEQLTAANFPCGPINDVADVVADEQTSARNLVVDHEDPDWGECLLPGHPINYPEYDAVVRSPAPRLGEHTEEVFDELADDQTTLERWSEDGAFGD</sequence>
<dbReference type="Gene3D" id="3.40.50.10540">
    <property type="entry name" value="Crotonobetainyl-coa:carnitine coa-transferase, domain 1"/>
    <property type="match status" value="1"/>
</dbReference>
<dbReference type="STRING" id="1227498.C492_10380"/>
<keyword evidence="1 2" id="KW-0808">Transferase</keyword>
<dbReference type="RefSeq" id="WP_008423031.1">
    <property type="nucleotide sequence ID" value="NZ_AOIA01000092.1"/>
</dbReference>
<dbReference type="InterPro" id="IPR044855">
    <property type="entry name" value="CoA-Trfase_III_dom3_sf"/>
</dbReference>
<name>L9XGQ6_9EURY</name>
<dbReference type="Pfam" id="PF02515">
    <property type="entry name" value="CoA_transf_3"/>
    <property type="match status" value="1"/>
</dbReference>
<comment type="caution">
    <text evidence="2">The sequence shown here is derived from an EMBL/GenBank/DDBJ whole genome shotgun (WGS) entry which is preliminary data.</text>
</comment>
<dbReference type="PANTHER" id="PTHR48207">
    <property type="entry name" value="SUCCINATE--HYDROXYMETHYLGLUTARATE COA-TRANSFERASE"/>
    <property type="match status" value="1"/>
</dbReference>
<dbReference type="InterPro" id="IPR050483">
    <property type="entry name" value="CoA-transferase_III_domain"/>
</dbReference>
<dbReference type="OrthoDB" id="28444at2157"/>
<dbReference type="Proteomes" id="UP000011531">
    <property type="component" value="Unassembled WGS sequence"/>
</dbReference>
<organism evidence="2 3">
    <name type="scientific">Natronococcus jeotgali DSM 18795</name>
    <dbReference type="NCBI Taxonomy" id="1227498"/>
    <lineage>
        <taxon>Archaea</taxon>
        <taxon>Methanobacteriati</taxon>
        <taxon>Methanobacteriota</taxon>
        <taxon>Stenosarchaea group</taxon>
        <taxon>Halobacteria</taxon>
        <taxon>Halobacteriales</taxon>
        <taxon>Natrialbaceae</taxon>
        <taxon>Natronococcus</taxon>
    </lineage>
</organism>
<evidence type="ECO:0000313" key="2">
    <source>
        <dbReference type="EMBL" id="ELY60900.1"/>
    </source>
</evidence>
<dbReference type="GO" id="GO:0008410">
    <property type="term" value="F:CoA-transferase activity"/>
    <property type="evidence" value="ECO:0007669"/>
    <property type="project" value="TreeGrafter"/>
</dbReference>
<reference evidence="2 3" key="1">
    <citation type="journal article" date="2014" name="PLoS Genet.">
        <title>Phylogenetically driven sequencing of extremely halophilic archaea reveals strategies for static and dynamic osmo-response.</title>
        <authorList>
            <person name="Becker E.A."/>
            <person name="Seitzer P.M."/>
            <person name="Tritt A."/>
            <person name="Larsen D."/>
            <person name="Krusor M."/>
            <person name="Yao A.I."/>
            <person name="Wu D."/>
            <person name="Madern D."/>
            <person name="Eisen J.A."/>
            <person name="Darling A.E."/>
            <person name="Facciotti M.T."/>
        </authorList>
    </citation>
    <scope>NUCLEOTIDE SEQUENCE [LARGE SCALE GENOMIC DNA]</scope>
    <source>
        <strain evidence="2 3">DSM 18795</strain>
    </source>
</reference>
<protein>
    <submittedName>
        <fullName evidence="2">Formyl-CoA transferase</fullName>
    </submittedName>
</protein>
<dbReference type="InterPro" id="IPR003673">
    <property type="entry name" value="CoA-Trfase_fam_III"/>
</dbReference>
<accession>L9XGQ6</accession>
<proteinExistence type="predicted"/>
<dbReference type="AlphaFoldDB" id="L9XGQ6"/>